<protein>
    <submittedName>
        <fullName evidence="1">Uncharacterized protein</fullName>
    </submittedName>
</protein>
<name>A0A1B7N0Q6_9AGAM</name>
<evidence type="ECO:0000313" key="2">
    <source>
        <dbReference type="Proteomes" id="UP000092154"/>
    </source>
</evidence>
<gene>
    <name evidence="1" type="ORF">K503DRAFT_770533</name>
</gene>
<dbReference type="InParanoid" id="A0A1B7N0Q6"/>
<keyword evidence="2" id="KW-1185">Reference proteome</keyword>
<evidence type="ECO:0000313" key="1">
    <source>
        <dbReference type="EMBL" id="OAX38412.1"/>
    </source>
</evidence>
<dbReference type="OrthoDB" id="2986975at2759"/>
<reference evidence="1 2" key="1">
    <citation type="submission" date="2016-06" db="EMBL/GenBank/DDBJ databases">
        <title>Comparative genomics of the ectomycorrhizal sister species Rhizopogon vinicolor and Rhizopogon vesiculosus (Basidiomycota: Boletales) reveals a divergence of the mating type B locus.</title>
        <authorList>
            <consortium name="DOE Joint Genome Institute"/>
            <person name="Mujic A.B."/>
            <person name="Kuo A."/>
            <person name="Tritt A."/>
            <person name="Lipzen A."/>
            <person name="Chen C."/>
            <person name="Johnson J."/>
            <person name="Sharma A."/>
            <person name="Barry K."/>
            <person name="Grigoriev I.V."/>
            <person name="Spatafora J.W."/>
        </authorList>
    </citation>
    <scope>NUCLEOTIDE SEQUENCE [LARGE SCALE GENOMIC DNA]</scope>
    <source>
        <strain evidence="1 2">AM-OR11-026</strain>
    </source>
</reference>
<organism evidence="1 2">
    <name type="scientific">Rhizopogon vinicolor AM-OR11-026</name>
    <dbReference type="NCBI Taxonomy" id="1314800"/>
    <lineage>
        <taxon>Eukaryota</taxon>
        <taxon>Fungi</taxon>
        <taxon>Dikarya</taxon>
        <taxon>Basidiomycota</taxon>
        <taxon>Agaricomycotina</taxon>
        <taxon>Agaricomycetes</taxon>
        <taxon>Agaricomycetidae</taxon>
        <taxon>Boletales</taxon>
        <taxon>Suillineae</taxon>
        <taxon>Rhizopogonaceae</taxon>
        <taxon>Rhizopogon</taxon>
    </lineage>
</organism>
<proteinExistence type="predicted"/>
<accession>A0A1B7N0Q6</accession>
<dbReference type="AlphaFoldDB" id="A0A1B7N0Q6"/>
<dbReference type="Proteomes" id="UP000092154">
    <property type="component" value="Unassembled WGS sequence"/>
</dbReference>
<dbReference type="EMBL" id="KV448297">
    <property type="protein sequence ID" value="OAX38412.1"/>
    <property type="molecule type" value="Genomic_DNA"/>
</dbReference>
<sequence>MRSLALKEQVRVTDPGWLDLLQHVRHGSYRPHHIKLLRSLIITDCHGPASPLSPLSLSSLLSLSLLSLLSLSPPEPPELLMPLSM</sequence>